<dbReference type="PANTHER" id="PTHR30485:SF1">
    <property type="entry name" value="CYTOCHROME YDHU-RELATED"/>
    <property type="match status" value="1"/>
</dbReference>
<keyword evidence="4" id="KW-1003">Cell membrane</keyword>
<dbReference type="KEGG" id="gsb:GSUB_14305"/>
<evidence type="ECO:0000256" key="8">
    <source>
        <dbReference type="ARBA" id="ARBA00022982"/>
    </source>
</evidence>
<feature type="domain" description="Cytochrome b561 bacterial/Ni-hydrogenase" evidence="13">
    <location>
        <begin position="10"/>
        <end position="204"/>
    </location>
</feature>
<proteinExistence type="inferred from homology"/>
<dbReference type="GO" id="GO:0005506">
    <property type="term" value="F:iron ion binding"/>
    <property type="evidence" value="ECO:0007669"/>
    <property type="project" value="InterPro"/>
</dbReference>
<evidence type="ECO:0000256" key="4">
    <source>
        <dbReference type="ARBA" id="ARBA00022475"/>
    </source>
</evidence>
<evidence type="ECO:0000256" key="7">
    <source>
        <dbReference type="ARBA" id="ARBA00022723"/>
    </source>
</evidence>
<dbReference type="Pfam" id="PF01292">
    <property type="entry name" value="Ni_hydr_CYTB"/>
    <property type="match status" value="1"/>
</dbReference>
<evidence type="ECO:0000256" key="9">
    <source>
        <dbReference type="ARBA" id="ARBA00022989"/>
    </source>
</evidence>
<dbReference type="InterPro" id="IPR000516">
    <property type="entry name" value="Ni-dep_Hydgase_cyt-B"/>
</dbReference>
<evidence type="ECO:0000256" key="1">
    <source>
        <dbReference type="ARBA" id="ARBA00004651"/>
    </source>
</evidence>
<evidence type="ECO:0000256" key="2">
    <source>
        <dbReference type="ARBA" id="ARBA00008622"/>
    </source>
</evidence>
<dbReference type="GO" id="GO:0020037">
    <property type="term" value="F:heme binding"/>
    <property type="evidence" value="ECO:0007669"/>
    <property type="project" value="TreeGrafter"/>
</dbReference>
<dbReference type="InterPro" id="IPR051542">
    <property type="entry name" value="Hydrogenase_cytochrome"/>
</dbReference>
<dbReference type="Gene3D" id="1.20.950.20">
    <property type="entry name" value="Transmembrane di-heme cytochromes, Chain C"/>
    <property type="match status" value="1"/>
</dbReference>
<evidence type="ECO:0000256" key="6">
    <source>
        <dbReference type="ARBA" id="ARBA00022692"/>
    </source>
</evidence>
<dbReference type="GO" id="GO:0009055">
    <property type="term" value="F:electron transfer activity"/>
    <property type="evidence" value="ECO:0007669"/>
    <property type="project" value="InterPro"/>
</dbReference>
<keyword evidence="7" id="KW-0479">Metal-binding</keyword>
<dbReference type="RefSeq" id="WP_040201396.1">
    <property type="nucleotide sequence ID" value="NZ_CP010311.1"/>
</dbReference>
<comment type="similarity">
    <text evidence="2">Belongs to the HupC/HyaC/HydC family.</text>
</comment>
<evidence type="ECO:0000256" key="3">
    <source>
        <dbReference type="ARBA" id="ARBA00022448"/>
    </source>
</evidence>
<accession>A0A0B5FJE6</accession>
<evidence type="ECO:0000256" key="10">
    <source>
        <dbReference type="ARBA" id="ARBA00023004"/>
    </source>
</evidence>
<dbReference type="PANTHER" id="PTHR30485">
    <property type="entry name" value="NI/FE-HYDROGENASE 1 B-TYPE CYTOCHROME SUBUNIT"/>
    <property type="match status" value="1"/>
</dbReference>
<feature type="transmembrane region" description="Helical" evidence="12">
    <location>
        <begin position="168"/>
        <end position="192"/>
    </location>
</feature>
<dbReference type="STRING" id="483547.GSUB_14305"/>
<keyword evidence="5" id="KW-0349">Heme</keyword>
<keyword evidence="8" id="KW-0249">Electron transport</keyword>
<feature type="transmembrane region" description="Helical" evidence="12">
    <location>
        <begin position="16"/>
        <end position="35"/>
    </location>
</feature>
<evidence type="ECO:0000256" key="5">
    <source>
        <dbReference type="ARBA" id="ARBA00022617"/>
    </source>
</evidence>
<keyword evidence="15" id="KW-1185">Reference proteome</keyword>
<protein>
    <submittedName>
        <fullName evidence="14">Cytochrome b</fullName>
    </submittedName>
</protein>
<dbReference type="PRINTS" id="PR00161">
    <property type="entry name" value="NIHGNASECYTB"/>
</dbReference>
<keyword evidence="3" id="KW-0813">Transport</keyword>
<dbReference type="InterPro" id="IPR011577">
    <property type="entry name" value="Cyt_b561_bac/Ni-Hgenase"/>
</dbReference>
<keyword evidence="10" id="KW-0408">Iron</keyword>
<dbReference type="OrthoDB" id="197262at2"/>
<evidence type="ECO:0000313" key="14">
    <source>
        <dbReference type="EMBL" id="AJF07488.1"/>
    </source>
</evidence>
<comment type="subcellular location">
    <subcellularLocation>
        <location evidence="1">Cell membrane</location>
        <topology evidence="1">Multi-pass membrane protein</topology>
    </subcellularLocation>
</comment>
<dbReference type="Proteomes" id="UP000035036">
    <property type="component" value="Chromosome"/>
</dbReference>
<gene>
    <name evidence="14" type="ORF">GSUB_14305</name>
</gene>
<evidence type="ECO:0000313" key="15">
    <source>
        <dbReference type="Proteomes" id="UP000035036"/>
    </source>
</evidence>
<dbReference type="EMBL" id="CP010311">
    <property type="protein sequence ID" value="AJF07488.1"/>
    <property type="molecule type" value="Genomic_DNA"/>
</dbReference>
<reference evidence="14 15" key="1">
    <citation type="journal article" date="2015" name="Genome Announc.">
        <title>Genomes of Geoalkalibacter ferrihydriticus Z-0531T and Geoalkalibacter subterraneus Red1T, Two Haloalkaliphilic Metal-Reducing Deltaproteobacteria.</title>
        <authorList>
            <person name="Badalamenti J.P."/>
            <person name="Krajmalnik-Brown R."/>
            <person name="Torres C.I."/>
            <person name="Bond D.R."/>
        </authorList>
    </citation>
    <scope>NUCLEOTIDE SEQUENCE [LARGE SCALE GENOMIC DNA]</scope>
    <source>
        <strain evidence="14 15">Red1</strain>
    </source>
</reference>
<feature type="transmembrane region" description="Helical" evidence="12">
    <location>
        <begin position="127"/>
        <end position="148"/>
    </location>
</feature>
<organism evidence="14 15">
    <name type="scientific">Geoalkalibacter subterraneus</name>
    <dbReference type="NCBI Taxonomy" id="483547"/>
    <lineage>
        <taxon>Bacteria</taxon>
        <taxon>Pseudomonadati</taxon>
        <taxon>Thermodesulfobacteriota</taxon>
        <taxon>Desulfuromonadia</taxon>
        <taxon>Desulfuromonadales</taxon>
        <taxon>Geoalkalibacteraceae</taxon>
        <taxon>Geoalkalibacter</taxon>
    </lineage>
</organism>
<evidence type="ECO:0000256" key="11">
    <source>
        <dbReference type="ARBA" id="ARBA00023136"/>
    </source>
</evidence>
<name>A0A0B5FJE6_9BACT</name>
<evidence type="ECO:0000259" key="13">
    <source>
        <dbReference type="Pfam" id="PF01292"/>
    </source>
</evidence>
<sequence length="222" mass="25179">MARKQYIYLQPTPVRIWHWLNAFGFIALILSGIQIRFPDKVNIFGSYRAAIELHNTAGIVVSISFCLWLIYYLVISRKLVKLYVPTKDDLSGGLVRQVLFYFFNYFRGKPNPHHATPEAKFNPMQKSAYLVIMMVLVPLVILSGLLLLNLGPMQHLVMLLGGLKVVVGAHFLLACALVAFLFTHVYLATLGATPLAYFKPMWTGWEEVHEDEHHAQSPQSGH</sequence>
<keyword evidence="6 12" id="KW-0812">Transmembrane</keyword>
<feature type="transmembrane region" description="Helical" evidence="12">
    <location>
        <begin position="56"/>
        <end position="75"/>
    </location>
</feature>
<dbReference type="GO" id="GO:0022904">
    <property type="term" value="P:respiratory electron transport chain"/>
    <property type="evidence" value="ECO:0007669"/>
    <property type="project" value="InterPro"/>
</dbReference>
<dbReference type="AlphaFoldDB" id="A0A0B5FJE6"/>
<keyword evidence="9 12" id="KW-1133">Transmembrane helix</keyword>
<dbReference type="SUPFAM" id="SSF81342">
    <property type="entry name" value="Transmembrane di-heme cytochromes"/>
    <property type="match status" value="1"/>
</dbReference>
<keyword evidence="11 12" id="KW-0472">Membrane</keyword>
<dbReference type="HOGENOM" id="CLU_097472_1_0_7"/>
<dbReference type="InterPro" id="IPR016174">
    <property type="entry name" value="Di-haem_cyt_TM"/>
</dbReference>
<evidence type="ECO:0000256" key="12">
    <source>
        <dbReference type="SAM" id="Phobius"/>
    </source>
</evidence>
<dbReference type="GO" id="GO:0005886">
    <property type="term" value="C:plasma membrane"/>
    <property type="evidence" value="ECO:0007669"/>
    <property type="project" value="UniProtKB-SubCell"/>
</dbReference>